<organism evidence="4 5">
    <name type="scientific">Myxococcus virescens</name>
    <dbReference type="NCBI Taxonomy" id="83456"/>
    <lineage>
        <taxon>Bacteria</taxon>
        <taxon>Pseudomonadati</taxon>
        <taxon>Myxococcota</taxon>
        <taxon>Myxococcia</taxon>
        <taxon>Myxococcales</taxon>
        <taxon>Cystobacterineae</taxon>
        <taxon>Myxococcaceae</taxon>
        <taxon>Myxococcus</taxon>
    </lineage>
</organism>
<evidence type="ECO:0000256" key="2">
    <source>
        <dbReference type="SAM" id="Phobius"/>
    </source>
</evidence>
<gene>
    <name evidence="4" type="ORF">SAMN04488504_13517</name>
</gene>
<keyword evidence="4" id="KW-0378">Hydrolase</keyword>
<dbReference type="InterPro" id="IPR020579">
    <property type="entry name" value="Exonuc_VII_lsu_C"/>
</dbReference>
<dbReference type="InterPro" id="IPR003753">
    <property type="entry name" value="Exonuc_VII_L"/>
</dbReference>
<evidence type="ECO:0000313" key="4">
    <source>
        <dbReference type="EMBL" id="SDF36278.1"/>
    </source>
</evidence>
<evidence type="ECO:0000313" key="5">
    <source>
        <dbReference type="Proteomes" id="UP000198717"/>
    </source>
</evidence>
<dbReference type="EMBL" id="FNAJ01000035">
    <property type="protein sequence ID" value="SDF36278.1"/>
    <property type="molecule type" value="Genomic_DNA"/>
</dbReference>
<keyword evidence="4" id="KW-0540">Nuclease</keyword>
<dbReference type="GO" id="GO:0004527">
    <property type="term" value="F:exonuclease activity"/>
    <property type="evidence" value="ECO:0007669"/>
    <property type="project" value="UniProtKB-KW"/>
</dbReference>
<feature type="compositionally biased region" description="Basic residues" evidence="1">
    <location>
        <begin position="301"/>
        <end position="311"/>
    </location>
</feature>
<feature type="domain" description="Exonuclease VII large subunit C-terminal" evidence="3">
    <location>
        <begin position="65"/>
        <end position="207"/>
    </location>
</feature>
<feature type="region of interest" description="Disordered" evidence="1">
    <location>
        <begin position="284"/>
        <end position="347"/>
    </location>
</feature>
<keyword evidence="5" id="KW-1185">Reference proteome</keyword>
<dbReference type="Pfam" id="PF02601">
    <property type="entry name" value="Exonuc_VII_L"/>
    <property type="match status" value="1"/>
</dbReference>
<feature type="compositionally biased region" description="Pro residues" evidence="1">
    <location>
        <begin position="331"/>
        <end position="340"/>
    </location>
</feature>
<reference evidence="4 5" key="1">
    <citation type="submission" date="2016-10" db="EMBL/GenBank/DDBJ databases">
        <authorList>
            <person name="Varghese N."/>
            <person name="Submissions S."/>
        </authorList>
    </citation>
    <scope>NUCLEOTIDE SEQUENCE [LARGE SCALE GENOMIC DNA]</scope>
    <source>
        <strain evidence="4 5">DSM 2260</strain>
    </source>
</reference>
<keyword evidence="2" id="KW-1133">Transmembrane helix</keyword>
<proteinExistence type="predicted"/>
<keyword evidence="2" id="KW-0472">Membrane</keyword>
<dbReference type="Proteomes" id="UP000198717">
    <property type="component" value="Unassembled WGS sequence"/>
</dbReference>
<evidence type="ECO:0000259" key="3">
    <source>
        <dbReference type="Pfam" id="PF02601"/>
    </source>
</evidence>
<evidence type="ECO:0000256" key="1">
    <source>
        <dbReference type="SAM" id="MobiDB-lite"/>
    </source>
</evidence>
<dbReference type="PANTHER" id="PTHR30008">
    <property type="entry name" value="EXODEOXYRIBONUCLEASE 7 LARGE SUBUNIT"/>
    <property type="match status" value="1"/>
</dbReference>
<keyword evidence="4" id="KW-0269">Exonuclease</keyword>
<protein>
    <submittedName>
        <fullName evidence="4">Exonuclease VII, large subunit</fullName>
    </submittedName>
</protein>
<comment type="caution">
    <text evidence="4">The sequence shown here is derived from an EMBL/GenBank/DDBJ whole genome shotgun (WGS) entry which is preliminary data.</text>
</comment>
<sequence>MVVVRGDFEENQEAKTIPKPVRLRITSITHLGRKSARYKEWQEALETALVGHKPVKETRTIRCPVIVTGRNTAVEHDIRKTLEKAEALEPGFPQFEYVDLGSAESIAEGVRQAARVPNVRAIVLARGGTSEKWQLLPFSHPAVVRVVAEVAKSIPVVVAIGHAEDHPLCERVASFFVPAPSAVGELFHELNQARKERLRRDAVEMAPARLRHEEAVREANAPAQAPSAPGPVVANAPQSTSWVRRRWRAVLAGVGVVVLGGAALSMWVLKAPMMAAPPLQPQPAAVTPIPSVPPVKTAQPTRRRQKPKRKPSEKAAAVSNVIVDAGTEQPPAAPAAPPARTPIDVFE</sequence>
<keyword evidence="2" id="KW-0812">Transmembrane</keyword>
<feature type="transmembrane region" description="Helical" evidence="2">
    <location>
        <begin position="249"/>
        <end position="269"/>
    </location>
</feature>
<accession>A0ABY0NER9</accession>
<dbReference type="PANTHER" id="PTHR30008:SF0">
    <property type="entry name" value="EXODEOXYRIBONUCLEASE 7 LARGE SUBUNIT"/>
    <property type="match status" value="1"/>
</dbReference>
<name>A0ABY0NER9_9BACT</name>